<dbReference type="InterPro" id="IPR028629">
    <property type="entry name" value="Cas9"/>
</dbReference>
<dbReference type="EC" id="3.1.-.-" evidence="12"/>
<comment type="similarity">
    <text evidence="12">Belongs to the CRISPR-associated Cas9 family.</text>
</comment>
<evidence type="ECO:0000256" key="1">
    <source>
        <dbReference type="ARBA" id="ARBA00001946"/>
    </source>
</evidence>
<evidence type="ECO:0000313" key="16">
    <source>
        <dbReference type="Proteomes" id="UP000321638"/>
    </source>
</evidence>
<feature type="binding site" evidence="12">
    <location>
        <position position="551"/>
    </location>
    <ligand>
        <name>Mg(2+)</name>
        <dbReference type="ChEBI" id="CHEBI:18420"/>
        <label>1</label>
    </ligand>
</feature>
<feature type="region of interest" description="Disordered" evidence="13">
    <location>
        <begin position="556"/>
        <end position="577"/>
    </location>
</feature>
<dbReference type="PROSITE" id="PS51749">
    <property type="entry name" value="HNH_CAS9"/>
    <property type="match status" value="1"/>
</dbReference>
<dbReference type="InterPro" id="IPR036397">
    <property type="entry name" value="RNaseH_sf"/>
</dbReference>
<evidence type="ECO:0000256" key="7">
    <source>
        <dbReference type="ARBA" id="ARBA00022884"/>
    </source>
</evidence>
<dbReference type="InterPro" id="IPR003615">
    <property type="entry name" value="HNH_nuc"/>
</dbReference>
<dbReference type="Pfam" id="PF13395">
    <property type="entry name" value="HNH_4"/>
    <property type="match status" value="1"/>
</dbReference>
<keyword evidence="4 12" id="KW-0255">Endonuclease</keyword>
<name>A0A5C8PQZ4_9HYPH</name>
<evidence type="ECO:0000256" key="6">
    <source>
        <dbReference type="ARBA" id="ARBA00022842"/>
    </source>
</evidence>
<organism evidence="15 16">
    <name type="scientific">Vineibacter terrae</name>
    <dbReference type="NCBI Taxonomy" id="2586908"/>
    <lineage>
        <taxon>Bacteria</taxon>
        <taxon>Pseudomonadati</taxon>
        <taxon>Pseudomonadota</taxon>
        <taxon>Alphaproteobacteria</taxon>
        <taxon>Hyphomicrobiales</taxon>
        <taxon>Vineibacter</taxon>
    </lineage>
</organism>
<comment type="function">
    <text evidence="12">CRISPR (clustered regularly interspaced short palindromic repeat) is an adaptive immune system that provides protection against mobile genetic elements (viruses, transposable elements and conjugative plasmids). CRISPR clusters contain spacers, sequences complementary to antecedent mobile elements, and target invading nucleic acids. CRISPR clusters are transcribed and processed into CRISPR RNA (crRNA). In type II CRISPR systems correct processing of pre-crRNA requires a trans-encoded small RNA (tracrRNA), endogenous ribonuclease 3 (rnc) and this protein. The tracrRNA serves as a guide for ribonuclease 3-aided processing of pre-crRNA. Subsequently Cas9/crRNA/tracrRNA endonucleolytically cleaves linear or circular dsDNA target complementary to the spacer; Cas9 is inactive in the absence of the 2 guide RNAs (gRNA). Cas9 recognizes the protospacer adjacent motif (PAM) in the CRISPR repeat sequences to help distinguish self versus nonself, as targets within the bacterial CRISPR locus do not have PAMs. PAM recognition is also required for catalytic activity.</text>
</comment>
<dbReference type="GO" id="GO:0003677">
    <property type="term" value="F:DNA binding"/>
    <property type="evidence" value="ECO:0007669"/>
    <property type="project" value="UniProtKB-UniRule"/>
</dbReference>
<feature type="binding site" evidence="12">
    <location>
        <position position="12"/>
    </location>
    <ligand>
        <name>Mg(2+)</name>
        <dbReference type="ChEBI" id="CHEBI:18420"/>
        <label>2</label>
    </ligand>
</feature>
<feature type="region of interest" description="Disordered" evidence="13">
    <location>
        <begin position="45"/>
        <end position="73"/>
    </location>
</feature>
<dbReference type="Pfam" id="PF18470">
    <property type="entry name" value="Cas9_a"/>
    <property type="match status" value="1"/>
</dbReference>
<evidence type="ECO:0000259" key="14">
    <source>
        <dbReference type="PROSITE" id="PS51749"/>
    </source>
</evidence>
<evidence type="ECO:0000256" key="5">
    <source>
        <dbReference type="ARBA" id="ARBA00022801"/>
    </source>
</evidence>
<reference evidence="15 16" key="1">
    <citation type="submission" date="2019-06" db="EMBL/GenBank/DDBJ databases">
        <title>New taxonomy in bacterial strain CC-CFT640, isolated from vineyard.</title>
        <authorList>
            <person name="Lin S.-Y."/>
            <person name="Tsai C.-F."/>
            <person name="Young C.-C."/>
        </authorList>
    </citation>
    <scope>NUCLEOTIDE SEQUENCE [LARGE SCALE GENOMIC DNA]</scope>
    <source>
        <strain evidence="15 16">CC-CFT640</strain>
    </source>
</reference>
<dbReference type="GO" id="GO:0051607">
    <property type="term" value="P:defense response to virus"/>
    <property type="evidence" value="ECO:0007669"/>
    <property type="project" value="UniProtKB-UniRule"/>
</dbReference>
<comment type="subunit">
    <text evidence="11 12">Monomer. Binds crRNA and tracrRNA.</text>
</comment>
<evidence type="ECO:0000313" key="15">
    <source>
        <dbReference type="EMBL" id="TXL77613.1"/>
    </source>
</evidence>
<comment type="cofactor">
    <cofactor evidence="1 12">
        <name>Mg(2+)</name>
        <dbReference type="ChEBI" id="CHEBI:18420"/>
    </cofactor>
</comment>
<keyword evidence="7 12" id="KW-0694">RNA-binding</keyword>
<keyword evidence="9 12" id="KW-0238">DNA-binding</keyword>
<dbReference type="OrthoDB" id="9777169at2"/>
<feature type="binding site" evidence="12">
    <location>
        <position position="551"/>
    </location>
    <ligand>
        <name>Mg(2+)</name>
        <dbReference type="ChEBI" id="CHEBI:18420"/>
        <label>2</label>
    </ligand>
</feature>
<dbReference type="NCBIfam" id="TIGR01865">
    <property type="entry name" value="cas_Csn1"/>
    <property type="match status" value="1"/>
</dbReference>
<dbReference type="InterPro" id="IPR033114">
    <property type="entry name" value="HNH_CAS9"/>
</dbReference>
<comment type="domain">
    <text evidence="12">Has 2 endonuclease domains. The discontinuous RuvC-like domain cleaves the target DNA noncomplementary to crRNA while the HNH nuclease domain cleaves the target DNA complementary to crRNA.</text>
</comment>
<evidence type="ECO:0000256" key="13">
    <source>
        <dbReference type="SAM" id="MobiDB-lite"/>
    </source>
</evidence>
<dbReference type="InterPro" id="IPR041383">
    <property type="entry name" value="RuvC_III"/>
</dbReference>
<dbReference type="GO" id="GO:0004519">
    <property type="term" value="F:endonuclease activity"/>
    <property type="evidence" value="ECO:0007669"/>
    <property type="project" value="UniProtKB-UniRule"/>
</dbReference>
<feature type="binding site" evidence="12">
    <location>
        <position position="547"/>
    </location>
    <ligand>
        <name>Mg(2+)</name>
        <dbReference type="ChEBI" id="CHEBI:18420"/>
        <label>1</label>
    </ligand>
</feature>
<evidence type="ECO:0000256" key="2">
    <source>
        <dbReference type="ARBA" id="ARBA00022722"/>
    </source>
</evidence>
<accession>A0A5C8PQZ4</accession>
<evidence type="ECO:0000256" key="4">
    <source>
        <dbReference type="ARBA" id="ARBA00022759"/>
    </source>
</evidence>
<dbReference type="GO" id="GO:0016787">
    <property type="term" value="F:hydrolase activity"/>
    <property type="evidence" value="ECO:0007669"/>
    <property type="project" value="UniProtKB-KW"/>
</dbReference>
<dbReference type="RefSeq" id="WP_147846653.1">
    <property type="nucleotide sequence ID" value="NZ_VDUZ01000008.1"/>
</dbReference>
<protein>
    <recommendedName>
        <fullName evidence="12">CRISPR-associated endonuclease Cas9</fullName>
        <ecNumber evidence="12">3.1.-.-</ecNumber>
    </recommendedName>
</protein>
<evidence type="ECO:0000256" key="9">
    <source>
        <dbReference type="ARBA" id="ARBA00023125"/>
    </source>
</evidence>
<comment type="caution">
    <text evidence="15">The sequence shown here is derived from an EMBL/GenBank/DDBJ whole genome shotgun (WGS) entry which is preliminary data.</text>
</comment>
<evidence type="ECO:0000256" key="10">
    <source>
        <dbReference type="ARBA" id="ARBA00023211"/>
    </source>
</evidence>
<keyword evidence="6 12" id="KW-0460">Magnesium</keyword>
<dbReference type="AlphaFoldDB" id="A0A5C8PQZ4"/>
<dbReference type="GO" id="GO:0043571">
    <property type="term" value="P:maintenance of CRISPR repeat elements"/>
    <property type="evidence" value="ECO:0007669"/>
    <property type="project" value="UniProtKB-UniRule"/>
</dbReference>
<keyword evidence="8 12" id="KW-0051">Antiviral defense</keyword>
<keyword evidence="10" id="KW-0464">Manganese</keyword>
<evidence type="ECO:0000256" key="3">
    <source>
        <dbReference type="ARBA" id="ARBA00022723"/>
    </source>
</evidence>
<sequence length="1028" mass="116252">MKRTLPFRLGLDLGTNSIGWCITDLGKPGKDGRMHPVRIRRMGVRIFPDGRDPQSGASLAEARRTPRSARRRRDRFLDRRADLMKLLIAHGLMPADPAARKALAALDPWALRGEGLDQQLTLHELGRALFHLNQRRGFKSNRRTDKKADDKEAQGMKAGAAALAAKLDGRTPGRRTLGEYFYAAYRKDRTPRGAPDGSTLPIAAVRFRAHAGKGNKLEWDLYPTRDMVEAEFDALWTAQAAHHPALTEEGRAAIRDAIFYQRPLRPVEPGPCTLDPEPDPHKRERRAPLALPLQQEFRILQELANLELRHRRTGQVRRLGRQERDKVLHELKRREKYSFSQIRKLLGIDNVWSFNLQDDRRDGLKGDVVAYKLAKNGFGKSWHDMAVEQQDEVVRFLLDEEREDEVLRVATTSWGLALEAAAGVAGTPLPEGYGRLGRTALARIVHHLRHGVSSKDGGLMHYDEAVQAAGYRHHSDFSTGEVFTDAPYYGQILERYMVPVSGVSGSADEQQYGRITNPTVHVSLNQLRQLLDAIIAAYGHPDEIVVELARELKQTREQKRETQTRQLENQKKNERRKQQLEAAGIALRGDALLRMRLWEELGENVADRACVYTGEPIGIKTLFSDKVEIEHILPFTLTLDDSPSNLTIAMRHANRDKGDRTPHDAFGTSPTIGGQSYDWDAIALRASALPWAKQWRFRADALQLIKDRLLREEQRAKGSLPRDVMADIENTGGFLARQLVDTAYLARVARQYLTSVVPSETVDGVMRSKVWVVPGGMTGMLRRLWGLNRYLWGNRPEAADEGPDDWRGKLRTDHRHHAVDAFVLTLIDRPLLNSIQYQAGQSGRRTIDDMPDPIDWPTFREDLKDRFDRIVVSYKPEHSPSGRLHEETAYGIVREPAKEDGATLVYRATFVDLDTDGIARIRDLHLRARVLAAVEGVTSDKKKLRETLTAFAATEPQALRHVRLLKVKSDYRTILHSRSHYSKAFVPGKNHRVDVFERPDGTWQAAGNFSPAQARDSAASLRRDRSAC</sequence>
<feature type="active site" description="Proton acceptor for HNH nuclease domain" evidence="12">
    <location>
        <position position="631"/>
    </location>
</feature>
<keyword evidence="2 12" id="KW-0540">Nuclease</keyword>
<feature type="domain" description="HNH Cas9-type" evidence="14">
    <location>
        <begin position="555"/>
        <end position="715"/>
    </location>
</feature>
<dbReference type="Pfam" id="PF18541">
    <property type="entry name" value="RuvC_III"/>
    <property type="match status" value="1"/>
</dbReference>
<dbReference type="EMBL" id="VDUZ01000008">
    <property type="protein sequence ID" value="TXL77613.1"/>
    <property type="molecule type" value="Genomic_DNA"/>
</dbReference>
<keyword evidence="3 12" id="KW-0479">Metal-binding</keyword>
<dbReference type="Proteomes" id="UP000321638">
    <property type="component" value="Unassembled WGS sequence"/>
</dbReference>
<keyword evidence="16" id="KW-1185">Reference proteome</keyword>
<dbReference type="InterPro" id="IPR040619">
    <property type="entry name" value="Cas9_alpha-helical_lobe"/>
</dbReference>
<dbReference type="HAMAP" id="MF_01480">
    <property type="entry name" value="Cas9"/>
    <property type="match status" value="1"/>
</dbReference>
<keyword evidence="5 12" id="KW-0378">Hydrolase</keyword>
<dbReference type="GO" id="GO:0046872">
    <property type="term" value="F:metal ion binding"/>
    <property type="evidence" value="ECO:0007669"/>
    <property type="project" value="UniProtKB-UniRule"/>
</dbReference>
<dbReference type="GO" id="GO:0003723">
    <property type="term" value="F:RNA binding"/>
    <property type="evidence" value="ECO:0007669"/>
    <property type="project" value="UniProtKB-UniRule"/>
</dbReference>
<evidence type="ECO:0000256" key="8">
    <source>
        <dbReference type="ARBA" id="ARBA00023118"/>
    </source>
</evidence>
<gene>
    <name evidence="12" type="primary">cas9</name>
    <name evidence="15" type="ORF">FHP25_09285</name>
</gene>
<feature type="binding site" evidence="12">
    <location>
        <position position="12"/>
    </location>
    <ligand>
        <name>Mg(2+)</name>
        <dbReference type="ChEBI" id="CHEBI:18420"/>
        <label>1</label>
    </ligand>
</feature>
<proteinExistence type="inferred from homology"/>
<feature type="active site" description="For RuvC-like nuclease domain" evidence="12">
    <location>
        <position position="12"/>
    </location>
</feature>
<evidence type="ECO:0000256" key="12">
    <source>
        <dbReference type="HAMAP-Rule" id="MF_01480"/>
    </source>
</evidence>
<evidence type="ECO:0000256" key="11">
    <source>
        <dbReference type="ARBA" id="ARBA00046380"/>
    </source>
</evidence>
<feature type="binding site" evidence="12">
    <location>
        <position position="817"/>
    </location>
    <ligand>
        <name>Mg(2+)</name>
        <dbReference type="ChEBI" id="CHEBI:18420"/>
        <label>2</label>
    </ligand>
</feature>
<dbReference type="Gene3D" id="3.30.420.10">
    <property type="entry name" value="Ribonuclease H-like superfamily/Ribonuclease H"/>
    <property type="match status" value="3"/>
</dbReference>